<dbReference type="AlphaFoldDB" id="A0A6G7XG05"/>
<accession>A0A6G7XG05</accession>
<keyword evidence="2" id="KW-1185">Reference proteome</keyword>
<sequence>MSKSAVFTMKLEQDLRDEFIAAAQAEHRPASQVARELMREYITRQRDEREYQAFLAGKVGAARASLRAGHGIANDDVETEFARRRAAGQ</sequence>
<organism evidence="1 2">
    <name type="scientific">Leucobacter viscericola</name>
    <dbReference type="NCBI Taxonomy" id="2714935"/>
    <lineage>
        <taxon>Bacteria</taxon>
        <taxon>Bacillati</taxon>
        <taxon>Actinomycetota</taxon>
        <taxon>Actinomycetes</taxon>
        <taxon>Micrococcales</taxon>
        <taxon>Microbacteriaceae</taxon>
        <taxon>Leucobacter</taxon>
    </lineage>
</organism>
<reference evidence="1 2" key="1">
    <citation type="submission" date="2020-03" db="EMBL/GenBank/DDBJ databases">
        <title>Leucobacter sp. nov., isolated from beetles.</title>
        <authorList>
            <person name="Hyun D.-W."/>
            <person name="Bae J.-W."/>
        </authorList>
    </citation>
    <scope>NUCLEOTIDE SEQUENCE [LARGE SCALE GENOMIC DNA]</scope>
    <source>
        <strain evidence="1 2">HDW9C</strain>
    </source>
</reference>
<gene>
    <name evidence="1" type="ORF">G7068_08935</name>
</gene>
<protein>
    <submittedName>
        <fullName evidence="1">Antitoxin of toxin-antitoxin stability system</fullName>
    </submittedName>
</protein>
<dbReference type="Proteomes" id="UP000502677">
    <property type="component" value="Chromosome"/>
</dbReference>
<dbReference type="KEGG" id="lvi:G7068_08935"/>
<evidence type="ECO:0000313" key="1">
    <source>
        <dbReference type="EMBL" id="QIK63308.1"/>
    </source>
</evidence>
<dbReference type="RefSeq" id="WP_166291266.1">
    <property type="nucleotide sequence ID" value="NZ_CP049863.1"/>
</dbReference>
<evidence type="ECO:0000313" key="2">
    <source>
        <dbReference type="Proteomes" id="UP000502677"/>
    </source>
</evidence>
<name>A0A6G7XG05_9MICO</name>
<proteinExistence type="predicted"/>
<dbReference type="EMBL" id="CP049863">
    <property type="protein sequence ID" value="QIK63308.1"/>
    <property type="molecule type" value="Genomic_DNA"/>
</dbReference>